<dbReference type="Proteomes" id="UP000078560">
    <property type="component" value="Unassembled WGS sequence"/>
</dbReference>
<evidence type="ECO:0000256" key="1">
    <source>
        <dbReference type="SAM" id="Phobius"/>
    </source>
</evidence>
<feature type="transmembrane region" description="Helical" evidence="1">
    <location>
        <begin position="267"/>
        <end position="286"/>
    </location>
</feature>
<accession>A0A1A8WU44</accession>
<keyword evidence="1" id="KW-1133">Transmembrane helix</keyword>
<reference evidence="3" key="1">
    <citation type="submission" date="2016-05" db="EMBL/GenBank/DDBJ databases">
        <authorList>
            <person name="Naeem Raeece"/>
        </authorList>
    </citation>
    <scope>NUCLEOTIDE SEQUENCE [LARGE SCALE GENOMIC DNA]</scope>
</reference>
<keyword evidence="1" id="KW-0812">Transmembrane</keyword>
<dbReference type="AlphaFoldDB" id="A0A1A8WU44"/>
<protein>
    <submittedName>
        <fullName evidence="2">PIR Superfamily Protein</fullName>
    </submittedName>
</protein>
<name>A0A1A8WU44_PLAOA</name>
<dbReference type="EMBL" id="FLQU01001890">
    <property type="protein sequence ID" value="SBS94850.1"/>
    <property type="molecule type" value="Genomic_DNA"/>
</dbReference>
<proteinExistence type="predicted"/>
<evidence type="ECO:0000313" key="3">
    <source>
        <dbReference type="Proteomes" id="UP000078560"/>
    </source>
</evidence>
<gene>
    <name evidence="2" type="ORF">POVCU2_0091070</name>
</gene>
<organism evidence="2 3">
    <name type="scientific">Plasmodium ovale curtisi</name>
    <dbReference type="NCBI Taxonomy" id="864141"/>
    <lineage>
        <taxon>Eukaryota</taxon>
        <taxon>Sar</taxon>
        <taxon>Alveolata</taxon>
        <taxon>Apicomplexa</taxon>
        <taxon>Aconoidasida</taxon>
        <taxon>Haemosporida</taxon>
        <taxon>Plasmodiidae</taxon>
        <taxon>Plasmodium</taxon>
        <taxon>Plasmodium (Plasmodium)</taxon>
    </lineage>
</organism>
<dbReference type="InterPro" id="IPR008780">
    <property type="entry name" value="Plasmodium_Vir"/>
</dbReference>
<evidence type="ECO:0000313" key="2">
    <source>
        <dbReference type="EMBL" id="SBS94850.1"/>
    </source>
</evidence>
<keyword evidence="1" id="KW-0472">Membrane</keyword>
<sequence>MEGTDDDVSFLPSVIYYYRLENMYHFYGDDTKCDELQTKLQDFKAIKEFCMKLTGILKRYDELNITPLINNDKCTMVKLWIYDHLYNEFSSSGSYKKIPEDIISKLLGSWKDLDKGSKCYFNPNLNVESDFNKMKLLYDYGLDYNIIKFKIEDSTFQCSKNFVEKFNKYKENYETLKRECVNTIPTAHCTLLQNIHKLPNMGNLSVVKLCKTKDTLSRTREDGDRHSADHGTLTFGQVGLGGTVHPLPGPDGESYSQETSSNHSSPIFITTIFPLLGSLLIIFFVYKFTPFRSWLTSRLMKNKMSKLNTNEDMQETLDYEFDHYQKNVQRDPHDISYHPLQ</sequence>
<dbReference type="Pfam" id="PF05795">
    <property type="entry name" value="Plasmodium_Vir"/>
    <property type="match status" value="2"/>
</dbReference>